<proteinExistence type="inferred from homology"/>
<dbReference type="InterPro" id="IPR011335">
    <property type="entry name" value="Restrct_endonuc-II-like"/>
</dbReference>
<dbReference type="SUPFAM" id="SSF52980">
    <property type="entry name" value="Restriction endonuclease-like"/>
    <property type="match status" value="1"/>
</dbReference>
<dbReference type="PANTHER" id="PTHR34039">
    <property type="entry name" value="UPF0102 PROTEIN YRAN"/>
    <property type="match status" value="1"/>
</dbReference>
<sequence>MGKKLNKSTGDRGEEIAVELLCSKGYKLLEKNWRCKMGELDLVMVAGNVIVFVEVKTKVGDRFGSPEEMMNAKKVWRVARMAEYYLQTHPNIKLAMRIDLVAIELGSMREVLRINHIESIT</sequence>
<evidence type="ECO:0000313" key="4">
    <source>
        <dbReference type="Proteomes" id="UP000176682"/>
    </source>
</evidence>
<dbReference type="InterPro" id="IPR011856">
    <property type="entry name" value="tRNA_endonuc-like_dom_sf"/>
</dbReference>
<reference evidence="3 4" key="1">
    <citation type="journal article" date="2016" name="Nat. Commun.">
        <title>Thousands of microbial genomes shed light on interconnected biogeochemical processes in an aquifer system.</title>
        <authorList>
            <person name="Anantharaman K."/>
            <person name="Brown C.T."/>
            <person name="Hug L.A."/>
            <person name="Sharon I."/>
            <person name="Castelle C.J."/>
            <person name="Probst A.J."/>
            <person name="Thomas B.C."/>
            <person name="Singh A."/>
            <person name="Wilkins M.J."/>
            <person name="Karaoz U."/>
            <person name="Brodie E.L."/>
            <person name="Williams K.H."/>
            <person name="Hubbard S.S."/>
            <person name="Banfield J.F."/>
        </authorList>
    </citation>
    <scope>NUCLEOTIDE SEQUENCE [LARGE SCALE GENOMIC DNA]</scope>
</reference>
<dbReference type="Gene3D" id="3.40.1350.10">
    <property type="match status" value="1"/>
</dbReference>
<comment type="similarity">
    <text evidence="1 2">Belongs to the UPF0102 family.</text>
</comment>
<dbReference type="GO" id="GO:0003676">
    <property type="term" value="F:nucleic acid binding"/>
    <property type="evidence" value="ECO:0007669"/>
    <property type="project" value="InterPro"/>
</dbReference>
<gene>
    <name evidence="3" type="ORF">A2368_03685</name>
</gene>
<dbReference type="Pfam" id="PF02021">
    <property type="entry name" value="UPF0102"/>
    <property type="match status" value="1"/>
</dbReference>
<dbReference type="NCBIfam" id="NF009150">
    <property type="entry name" value="PRK12497.1-3"/>
    <property type="match status" value="1"/>
</dbReference>
<dbReference type="InterPro" id="IPR003509">
    <property type="entry name" value="UPF0102_YraN-like"/>
</dbReference>
<evidence type="ECO:0000313" key="3">
    <source>
        <dbReference type="EMBL" id="OGD78351.1"/>
    </source>
</evidence>
<evidence type="ECO:0000256" key="2">
    <source>
        <dbReference type="HAMAP-Rule" id="MF_00048"/>
    </source>
</evidence>
<comment type="caution">
    <text evidence="3">The sequence shown here is derived from an EMBL/GenBank/DDBJ whole genome shotgun (WGS) entry which is preliminary data.</text>
</comment>
<dbReference type="Proteomes" id="UP000176682">
    <property type="component" value="Unassembled WGS sequence"/>
</dbReference>
<accession>A0A1F5FFI6</accession>
<dbReference type="PANTHER" id="PTHR34039:SF1">
    <property type="entry name" value="UPF0102 PROTEIN YRAN"/>
    <property type="match status" value="1"/>
</dbReference>
<dbReference type="AlphaFoldDB" id="A0A1F5FFI6"/>
<dbReference type="NCBIfam" id="NF009154">
    <property type="entry name" value="PRK12497.3-3"/>
    <property type="match status" value="1"/>
</dbReference>
<name>A0A1F5FFI6_9BACT</name>
<organism evidence="3 4">
    <name type="scientific">Candidatus Collierbacteria bacterium RIFOXYB1_FULL_49_13</name>
    <dbReference type="NCBI Taxonomy" id="1817728"/>
    <lineage>
        <taxon>Bacteria</taxon>
        <taxon>Candidatus Collieribacteriota</taxon>
    </lineage>
</organism>
<dbReference type="HAMAP" id="MF_00048">
    <property type="entry name" value="UPF0102"/>
    <property type="match status" value="1"/>
</dbReference>
<dbReference type="EMBL" id="MFAM01000050">
    <property type="protein sequence ID" value="OGD78351.1"/>
    <property type="molecule type" value="Genomic_DNA"/>
</dbReference>
<dbReference type="CDD" id="cd20736">
    <property type="entry name" value="PoNe_Nuclease"/>
    <property type="match status" value="1"/>
</dbReference>
<evidence type="ECO:0000256" key="1">
    <source>
        <dbReference type="ARBA" id="ARBA00006738"/>
    </source>
</evidence>
<protein>
    <recommendedName>
        <fullName evidence="2">UPF0102 protein A2368_03685</fullName>
    </recommendedName>
</protein>